<gene>
    <name evidence="2" type="ORF">GCM10022395_28790</name>
</gene>
<sequence length="810" mass="90638">MHRIVLSSLFLILIQYRISAQNTANSQTEDTSAIPDIEKVYVHTDRSCYTIGESLWYKAYLVYAYTNVLFDHSNALYVELVSPDSKIIARNITRLENGLGHGDFKLADSLGISAGQYQLRAYTNWMRNFDDRFIFNKTIEIIDITQKEDVTPVANNNAATSNSKTTISNNITSGIKHHSIQLFPEGGSLVADVSSVVAFKATDSTGLPVAVKGRVLDAQKNEITLFKSVHDGMGKFMLTPKKDEQYTAEILDDQGGSLEAKLPPIQHQGYVLSSRMVKGKRIITIKTNESTLQRDSNAPVTITCKAKGVTYFEGAQPLAQTSLSFLFPEEEIPEGIAQITLYDQHARPHCERLVYNNKPEGIDIALNLDKSQYSPKEKVTLSLKVKTKDGQPVPARFSLASVDANGTNNDGNMNICSYFLMTSDIKGEVYNPGYYFNNSNPKRLEHLDLLLLTHGWRNFLWKQFPVSKKPPAYKVEKGINISGSVRTLFGEKPMGNSTVSMVLMNKGKSILLDDVTDSIGRFEFNDIVFNGSSVMMLNSQNEKGKKWGLFRLDSVHNSPTKTNYTPILSGSLKTKTIKENIYKKHINYGVPIDNILDEVVLTTKKKQQERSKYGFADRTYIPNEKGLSFSNIFQLIQFSIPGIIASDNSIRFNRSNGPALILIDDVVSEMGDLQFVHPDDVAKIESINSARAAIFGSRGGNGAILVYIKEGSTNNRLKKNFHSITKLVQGFYEARTFYAPNYETESKTDIDTDIRNTLYWNPYIHPDENGTAELSYFNSEVNNTNVNITLEGITNTGLPIVVKETYRIED</sequence>
<dbReference type="RefSeq" id="WP_345007023.1">
    <property type="nucleotide sequence ID" value="NZ_BAABCY010000078.1"/>
</dbReference>
<organism evidence="2 3">
    <name type="scientific">Snuella lapsa</name>
    <dbReference type="NCBI Taxonomy" id="870481"/>
    <lineage>
        <taxon>Bacteria</taxon>
        <taxon>Pseudomonadati</taxon>
        <taxon>Bacteroidota</taxon>
        <taxon>Flavobacteriia</taxon>
        <taxon>Flavobacteriales</taxon>
        <taxon>Flavobacteriaceae</taxon>
        <taxon>Snuella</taxon>
    </lineage>
</organism>
<dbReference type="Gene3D" id="2.60.40.1930">
    <property type="match status" value="1"/>
</dbReference>
<proteinExistence type="predicted"/>
<reference evidence="3" key="1">
    <citation type="journal article" date="2019" name="Int. J. Syst. Evol. Microbiol.">
        <title>The Global Catalogue of Microorganisms (GCM) 10K type strain sequencing project: providing services to taxonomists for standard genome sequencing and annotation.</title>
        <authorList>
            <consortium name="The Broad Institute Genomics Platform"/>
            <consortium name="The Broad Institute Genome Sequencing Center for Infectious Disease"/>
            <person name="Wu L."/>
            <person name="Ma J."/>
        </authorList>
    </citation>
    <scope>NUCLEOTIDE SEQUENCE [LARGE SCALE GENOMIC DNA]</scope>
    <source>
        <strain evidence="3">JCM 17111</strain>
    </source>
</reference>
<evidence type="ECO:0000313" key="2">
    <source>
        <dbReference type="EMBL" id="GAA3578335.1"/>
    </source>
</evidence>
<feature type="signal peptide" evidence="1">
    <location>
        <begin position="1"/>
        <end position="20"/>
    </location>
</feature>
<dbReference type="Gene3D" id="2.170.130.10">
    <property type="entry name" value="TonB-dependent receptor, plug domain"/>
    <property type="match status" value="1"/>
</dbReference>
<dbReference type="InterPro" id="IPR037066">
    <property type="entry name" value="Plug_dom_sf"/>
</dbReference>
<dbReference type="EMBL" id="BAABCY010000078">
    <property type="protein sequence ID" value="GAA3578335.1"/>
    <property type="molecule type" value="Genomic_DNA"/>
</dbReference>
<protein>
    <submittedName>
        <fullName evidence="2">Plug domain-containing protein</fullName>
    </submittedName>
</protein>
<dbReference type="SUPFAM" id="SSF56935">
    <property type="entry name" value="Porins"/>
    <property type="match status" value="1"/>
</dbReference>
<dbReference type="Proteomes" id="UP001500954">
    <property type="component" value="Unassembled WGS sequence"/>
</dbReference>
<evidence type="ECO:0000256" key="1">
    <source>
        <dbReference type="SAM" id="SignalP"/>
    </source>
</evidence>
<accession>A0ABP6Y6X9</accession>
<evidence type="ECO:0000313" key="3">
    <source>
        <dbReference type="Proteomes" id="UP001500954"/>
    </source>
</evidence>
<comment type="caution">
    <text evidence="2">The sequence shown here is derived from an EMBL/GenBank/DDBJ whole genome shotgun (WGS) entry which is preliminary data.</text>
</comment>
<keyword evidence="1" id="KW-0732">Signal</keyword>
<keyword evidence="3" id="KW-1185">Reference proteome</keyword>
<name>A0ABP6Y6X9_9FLAO</name>
<feature type="chain" id="PRO_5046100527" evidence="1">
    <location>
        <begin position="21"/>
        <end position="810"/>
    </location>
</feature>